<proteinExistence type="predicted"/>
<dbReference type="HOGENOM" id="CLU_3116875_0_0_11"/>
<dbReference type="AlphaFoldDB" id="C0E1M2"/>
<name>C0E1M2_9CORY</name>
<comment type="caution">
    <text evidence="1">The sequence shown here is derived from an EMBL/GenBank/DDBJ whole genome shotgun (WGS) entry which is preliminary data.</text>
</comment>
<organism evidence="1 2">
    <name type="scientific">Corynebacterium matruchotii ATCC 33806</name>
    <dbReference type="NCBI Taxonomy" id="566549"/>
    <lineage>
        <taxon>Bacteria</taxon>
        <taxon>Bacillati</taxon>
        <taxon>Actinomycetota</taxon>
        <taxon>Actinomycetes</taxon>
        <taxon>Mycobacteriales</taxon>
        <taxon>Corynebacteriaceae</taxon>
        <taxon>Corynebacterium</taxon>
    </lineage>
</organism>
<protein>
    <submittedName>
        <fullName evidence="1">Uncharacterized protein</fullName>
    </submittedName>
</protein>
<dbReference type="EMBL" id="ACEB01000013">
    <property type="protein sequence ID" value="EEG27557.1"/>
    <property type="molecule type" value="Genomic_DNA"/>
</dbReference>
<reference evidence="1 2" key="1">
    <citation type="submission" date="2009-01" db="EMBL/GenBank/DDBJ databases">
        <authorList>
            <person name="Fulton L."/>
            <person name="Clifton S."/>
            <person name="Chinwalla A.T."/>
            <person name="Mitreva M."/>
            <person name="Sodergren E."/>
            <person name="Weinstock G."/>
            <person name="Clifton S."/>
            <person name="Dooling D.J."/>
            <person name="Fulton B."/>
            <person name="Minx P."/>
            <person name="Pepin K.H."/>
            <person name="Johnson M."/>
            <person name="Bhonagiri V."/>
            <person name="Nash W.E."/>
            <person name="Mardis E.R."/>
            <person name="Wilson R.K."/>
        </authorList>
    </citation>
    <scope>NUCLEOTIDE SEQUENCE [LARGE SCALE GENOMIC DNA]</scope>
    <source>
        <strain evidence="1 2">ATCC 33806</strain>
    </source>
</reference>
<gene>
    <name evidence="1" type="ORF">CORMATOL_00874</name>
</gene>
<evidence type="ECO:0000313" key="1">
    <source>
        <dbReference type="EMBL" id="EEG27557.1"/>
    </source>
</evidence>
<evidence type="ECO:0000313" key="2">
    <source>
        <dbReference type="Proteomes" id="UP000006247"/>
    </source>
</evidence>
<accession>C0E1M2</accession>
<sequence>MVTPYVLALIHGLNWGLWITLSRIGLPGDNIREVPMAAHETTRWHTASSG</sequence>
<dbReference type="Proteomes" id="UP000006247">
    <property type="component" value="Unassembled WGS sequence"/>
</dbReference>